<dbReference type="Proteomes" id="UP000001095">
    <property type="component" value="Unassembled WGS sequence"/>
</dbReference>
<evidence type="ECO:0000313" key="3">
    <source>
        <dbReference type="Proteomes" id="UP000001095"/>
    </source>
</evidence>
<protein>
    <submittedName>
        <fullName evidence="2">Uncharacterized protein</fullName>
    </submittedName>
</protein>
<comment type="caution">
    <text evidence="2">The sequence shown here is derived from an EMBL/GenBank/DDBJ whole genome shotgun (WGS) entry which is preliminary data.</text>
</comment>
<dbReference type="EMBL" id="AGWY01000011">
    <property type="protein sequence ID" value="EKS35366.1"/>
    <property type="molecule type" value="Genomic_DNA"/>
</dbReference>
<accession>K8P1P7</accession>
<dbReference type="OrthoDB" id="8446574at2"/>
<gene>
    <name evidence="2" type="ORF">HMPREF9696_02638</name>
</gene>
<sequence>MRTTITAAAALLTSLGFAQAQQQDIEWKQIIDVPKGMFIPRSSGDILGIEIGDGYIAAKKKLDALLAESAPGSSNGIKEERRVFRMSVPGASTVVAAAYVAKLVLTRQVKGSGANTSEESIHVYLTAPSSGQQVVAIQRYTGWAEADQPRLSDILAQLKAKMGSDPQTFPSQSGTVLRYQYDEAKPFAPARPSPITCQTSLHVFSDANQLPNVNQSGNCDGLLEISVTFGISRDHAKSMVFTLNDNERLKANMTADFKYVNAYIRDLQNSTRGTVPKL</sequence>
<organism evidence="2 3">
    <name type="scientific">Afipia clevelandensis ATCC 49720</name>
    <dbReference type="NCBI Taxonomy" id="883079"/>
    <lineage>
        <taxon>Bacteria</taxon>
        <taxon>Pseudomonadati</taxon>
        <taxon>Pseudomonadota</taxon>
        <taxon>Alphaproteobacteria</taxon>
        <taxon>Hyphomicrobiales</taxon>
        <taxon>Nitrobacteraceae</taxon>
        <taxon>Afipia</taxon>
    </lineage>
</organism>
<proteinExistence type="predicted"/>
<name>K8P1P7_9BRAD</name>
<dbReference type="RefSeq" id="WP_002713504.1">
    <property type="nucleotide sequence ID" value="NZ_KB375281.1"/>
</dbReference>
<feature type="signal peptide" evidence="1">
    <location>
        <begin position="1"/>
        <end position="20"/>
    </location>
</feature>
<dbReference type="HOGENOM" id="CLU_999782_0_0_5"/>
<keyword evidence="1" id="KW-0732">Signal</keyword>
<dbReference type="AlphaFoldDB" id="K8P1P7"/>
<evidence type="ECO:0000313" key="2">
    <source>
        <dbReference type="EMBL" id="EKS35366.1"/>
    </source>
</evidence>
<dbReference type="PATRIC" id="fig|883079.3.peg.2694"/>
<keyword evidence="3" id="KW-1185">Reference proteome</keyword>
<feature type="chain" id="PRO_5003921885" evidence="1">
    <location>
        <begin position="21"/>
        <end position="278"/>
    </location>
</feature>
<reference evidence="2 3" key="1">
    <citation type="submission" date="2012-04" db="EMBL/GenBank/DDBJ databases">
        <title>The Genome Sequence of Afipia clevelandensis ATCC 49720.</title>
        <authorList>
            <consortium name="The Broad Institute Genome Sequencing Platform"/>
            <person name="Earl A."/>
            <person name="Ward D."/>
            <person name="Feldgarden M."/>
            <person name="Gevers D."/>
            <person name="Huys G."/>
            <person name="Walker B."/>
            <person name="Young S.K."/>
            <person name="Zeng Q."/>
            <person name="Gargeya S."/>
            <person name="Fitzgerald M."/>
            <person name="Haas B."/>
            <person name="Abouelleil A."/>
            <person name="Alvarado L."/>
            <person name="Arachchi H.M."/>
            <person name="Berlin A."/>
            <person name="Chapman S.B."/>
            <person name="Goldberg J."/>
            <person name="Griggs A."/>
            <person name="Gujja S."/>
            <person name="Hansen M."/>
            <person name="Howarth C."/>
            <person name="Imamovic A."/>
            <person name="Larimer J."/>
            <person name="McCowen C."/>
            <person name="Montmayeur A."/>
            <person name="Murphy C."/>
            <person name="Neiman D."/>
            <person name="Pearson M."/>
            <person name="Priest M."/>
            <person name="Roberts A."/>
            <person name="Saif S."/>
            <person name="Shea T."/>
            <person name="Sisk P."/>
            <person name="Sykes S."/>
            <person name="Wortman J."/>
            <person name="Nusbaum C."/>
            <person name="Birren B."/>
        </authorList>
    </citation>
    <scope>NUCLEOTIDE SEQUENCE [LARGE SCALE GENOMIC DNA]</scope>
    <source>
        <strain evidence="2 3">ATCC 49720</strain>
    </source>
</reference>
<evidence type="ECO:0000256" key="1">
    <source>
        <dbReference type="SAM" id="SignalP"/>
    </source>
</evidence>